<name>A0ABU6EAR8_9GAMM</name>
<evidence type="ECO:0000313" key="2">
    <source>
        <dbReference type="Proteomes" id="UP001332939"/>
    </source>
</evidence>
<dbReference type="EMBL" id="JAMZOO010000001">
    <property type="protein sequence ID" value="MEB6856162.1"/>
    <property type="molecule type" value="Genomic_DNA"/>
</dbReference>
<evidence type="ECO:0000313" key="1">
    <source>
        <dbReference type="EMBL" id="MEB6856162.1"/>
    </source>
</evidence>
<proteinExistence type="predicted"/>
<gene>
    <name evidence="1" type="ORF">NA736_03855</name>
</gene>
<organism evidence="1 2">
    <name type="scientific">Proteus cibi</name>
    <dbReference type="NCBI Taxonomy" id="2050966"/>
    <lineage>
        <taxon>Bacteria</taxon>
        <taxon>Pseudomonadati</taxon>
        <taxon>Pseudomonadota</taxon>
        <taxon>Gammaproteobacteria</taxon>
        <taxon>Enterobacterales</taxon>
        <taxon>Morganellaceae</taxon>
        <taxon>Proteus</taxon>
    </lineage>
</organism>
<dbReference type="InterPro" id="IPR027417">
    <property type="entry name" value="P-loop_NTPase"/>
</dbReference>
<keyword evidence="2" id="KW-1185">Reference proteome</keyword>
<accession>A0ABU6EAR8</accession>
<dbReference type="SUPFAM" id="SSF52540">
    <property type="entry name" value="P-loop containing nucleoside triphosphate hydrolases"/>
    <property type="match status" value="1"/>
</dbReference>
<protein>
    <recommendedName>
        <fullName evidence="3">ATP-binding protein</fullName>
    </recommendedName>
</protein>
<dbReference type="Proteomes" id="UP001332939">
    <property type="component" value="Unassembled WGS sequence"/>
</dbReference>
<sequence>MKINLSLLNELKKALNFTLSIYIENKASKEEIEHIVNVIRKIELTILLQEKDIYAIGGTQGAGKTTLVKEMLNISNDWLEGNPGRGEQVPLFIEQVEDEQLTEPKAVFVCLEKETRKIIEKNNITKEELKQVLQGWNDFNTEFSNENLSILYPKLYIPSKKAFIKEKLNWVLLPGYEKENYKNHVWQNLMKHIFVNASGIIIATDGVLLANNNQQYITQDLSCFLSERSPIIAVTKTENISQEDKIQLANTASSVFNKEYNEKNHEIKIDNIVLTGSGNKTEWATQLEKAINKYIHSTSKTETHLLDAFHTLLDEDIERILSTIDDLNSDCNQKHDGKLGIVEELLNEFDKNVEKYNTKLRKKLKDNIRYHTQAAINACEEKYKEEEEGFFNNLKILGRRLSLQGQDIQRERLKRVEDAWKDKYSKKNINIITGNVITHLNGAEFRLNGFITSKADDLLIENRTTSVNQLLNYSNNTLENLPVKEMPLKTLESFLYGKKQDLDEIQAQDKKLAMALIPVLAMEFMRGNLILSEKNETDTIYPNECNPQTFLEKLFDGTEQITPIKNSMAVLLGLDLADGKLDGKYEPEPDTKFSPIAILGKAAVAITAAYTFYQLTSIVRESDQVQIQFIKSTMLNFETSYIQHVVSLYADAMADLREIIENNLKQIYDIPDNLSLKSDMALARIRLESIQKALQEHLIDATNILA</sequence>
<reference evidence="1 2" key="1">
    <citation type="submission" date="2022-05" db="EMBL/GenBank/DDBJ databases">
        <title>Whole genome sequences of Escherichia coli of fish isolates collected from Assam, India.</title>
        <authorList>
            <person name="Sudha S."/>
            <person name="Muneeb K.H."/>
            <person name="Rakshit O."/>
            <person name="Mendem S.K."/>
            <person name="Raisen C."/>
            <person name="Holmes M.A."/>
            <person name="Shome B.R."/>
            <person name="Sivaraman G.K."/>
        </authorList>
    </citation>
    <scope>NUCLEOTIDE SEQUENCE [LARGE SCALE GENOMIC DNA]</scope>
    <source>
        <strain evidence="1 2">278</strain>
    </source>
</reference>
<evidence type="ECO:0008006" key="3">
    <source>
        <dbReference type="Google" id="ProtNLM"/>
    </source>
</evidence>
<comment type="caution">
    <text evidence="1">The sequence shown here is derived from an EMBL/GenBank/DDBJ whole genome shotgun (WGS) entry which is preliminary data.</text>
</comment>
<dbReference type="RefSeq" id="WP_325932551.1">
    <property type="nucleotide sequence ID" value="NZ_JAMZOO010000001.1"/>
</dbReference>